<evidence type="ECO:0000256" key="2">
    <source>
        <dbReference type="ARBA" id="ARBA00022777"/>
    </source>
</evidence>
<evidence type="ECO:0000259" key="5">
    <source>
        <dbReference type="Pfam" id="PF04024"/>
    </source>
</evidence>
<gene>
    <name evidence="6" type="ORF">CATYP_02420</name>
</gene>
<keyword evidence="4" id="KW-0812">Transmembrane</keyword>
<sequence length="384" mass="40510">MSASYVAPQAYPTFVRTRTGAVVAGVASGLSYHLKVDVRLVRLVLVVAMFGLGVGYLFYGLVWVTTTRTKDPEIRPVPATPPRRGRWLCVLALSVVASSVTVSATGDPNRFVLVSVVVVAVGAVTAWLAFDRQTRSTGQIVAIVVGAGLVFAGVVTVLAAGVGDGFVQALLAVTLTLAGTAVIAVPALVRMAERRSHEQTEKATAAQRAVMAAHLNDSVLQTLALIQKQAGDKDAVVRLARSQERELRQWLFDTTEAEELTVFGALERACGEVEDLFGVVISPVTVGADQPLEAPSQAAVLAAREAMVNAAKRAQVGTVDVYGELIGGHLEIFVRDRGVGFDPEEVPQDRHGLADSVRGRMQRVSSTPGQGTEVVVGVDVPGIV</sequence>
<feature type="transmembrane region" description="Helical" evidence="4">
    <location>
        <begin position="111"/>
        <end position="130"/>
    </location>
</feature>
<organism evidence="6 7">
    <name type="scientific">Corynebacterium atypicum</name>
    <dbReference type="NCBI Taxonomy" id="191610"/>
    <lineage>
        <taxon>Bacteria</taxon>
        <taxon>Bacillati</taxon>
        <taxon>Actinomycetota</taxon>
        <taxon>Actinomycetes</taxon>
        <taxon>Mycobacteriales</taxon>
        <taxon>Corynebacteriaceae</taxon>
        <taxon>Corynebacterium</taxon>
    </lineage>
</organism>
<keyword evidence="3" id="KW-0902">Two-component regulatory system</keyword>
<reference evidence="6 7" key="1">
    <citation type="submission" date="2014-07" db="EMBL/GenBank/DDBJ databases">
        <title>Complete genome sequence of Corynebacterium atypicum DSM 44849: identifiction of the mycolic acid biosynthesis genes.</title>
        <authorList>
            <person name="Tippelt A."/>
            <person name="Mollmann S."/>
            <person name="Albersmeier A."/>
            <person name="Jaenicke S."/>
            <person name="Ruckert C."/>
            <person name="Tauch A."/>
        </authorList>
    </citation>
    <scope>NUCLEOTIDE SEQUENCE [LARGE SCALE GENOMIC DNA]</scope>
    <source>
        <strain evidence="6 7">R2070</strain>
    </source>
</reference>
<dbReference type="SUPFAM" id="SSF55874">
    <property type="entry name" value="ATPase domain of HSP90 chaperone/DNA topoisomerase II/histidine kinase"/>
    <property type="match status" value="1"/>
</dbReference>
<evidence type="ECO:0000313" key="6">
    <source>
        <dbReference type="EMBL" id="AIG63726.1"/>
    </source>
</evidence>
<dbReference type="Pfam" id="PF04024">
    <property type="entry name" value="PspC"/>
    <property type="match status" value="1"/>
</dbReference>
<evidence type="ECO:0000256" key="3">
    <source>
        <dbReference type="ARBA" id="ARBA00023012"/>
    </source>
</evidence>
<dbReference type="PANTHER" id="PTHR24421:SF61">
    <property type="entry name" value="OXYGEN SENSOR HISTIDINE KINASE NREB"/>
    <property type="match status" value="1"/>
</dbReference>
<evidence type="ECO:0000256" key="1">
    <source>
        <dbReference type="ARBA" id="ARBA00022679"/>
    </source>
</evidence>
<accession>A0ABM5QLW5</accession>
<feature type="transmembrane region" description="Helical" evidence="4">
    <location>
        <begin position="85"/>
        <end position="105"/>
    </location>
</feature>
<dbReference type="EMBL" id="CP008944">
    <property type="protein sequence ID" value="AIG63726.1"/>
    <property type="molecule type" value="Genomic_DNA"/>
</dbReference>
<evidence type="ECO:0000256" key="4">
    <source>
        <dbReference type="SAM" id="Phobius"/>
    </source>
</evidence>
<dbReference type="InterPro" id="IPR036890">
    <property type="entry name" value="HATPase_C_sf"/>
</dbReference>
<dbReference type="InterPro" id="IPR050482">
    <property type="entry name" value="Sensor_HK_TwoCompSys"/>
</dbReference>
<feature type="transmembrane region" description="Helical" evidence="4">
    <location>
        <begin position="169"/>
        <end position="189"/>
    </location>
</feature>
<feature type="domain" description="Phage shock protein PspC N-terminal" evidence="5">
    <location>
        <begin position="13"/>
        <end position="65"/>
    </location>
</feature>
<dbReference type="RefSeq" id="WP_038604550.1">
    <property type="nucleotide sequence ID" value="NZ_CP008944.1"/>
</dbReference>
<keyword evidence="4" id="KW-1133">Transmembrane helix</keyword>
<name>A0ABM5QLW5_9CORY</name>
<keyword evidence="7" id="KW-1185">Reference proteome</keyword>
<dbReference type="InterPro" id="IPR007168">
    <property type="entry name" value="Phageshock_PspC_N"/>
</dbReference>
<keyword evidence="1" id="KW-0808">Transferase</keyword>
<keyword evidence="2" id="KW-0418">Kinase</keyword>
<feature type="transmembrane region" description="Helical" evidence="4">
    <location>
        <begin position="40"/>
        <end position="64"/>
    </location>
</feature>
<dbReference type="PANTHER" id="PTHR24421">
    <property type="entry name" value="NITRATE/NITRITE SENSOR PROTEIN NARX-RELATED"/>
    <property type="match status" value="1"/>
</dbReference>
<feature type="transmembrane region" description="Helical" evidence="4">
    <location>
        <begin position="142"/>
        <end position="163"/>
    </location>
</feature>
<dbReference type="Proteomes" id="UP000028504">
    <property type="component" value="Chromosome"/>
</dbReference>
<proteinExistence type="predicted"/>
<evidence type="ECO:0000313" key="7">
    <source>
        <dbReference type="Proteomes" id="UP000028504"/>
    </source>
</evidence>
<dbReference type="Gene3D" id="3.30.565.10">
    <property type="entry name" value="Histidine kinase-like ATPase, C-terminal domain"/>
    <property type="match status" value="1"/>
</dbReference>
<keyword evidence="4" id="KW-0472">Membrane</keyword>
<protein>
    <recommendedName>
        <fullName evidence="5">Phage shock protein PspC N-terminal domain-containing protein</fullName>
    </recommendedName>
</protein>